<protein>
    <submittedName>
        <fullName evidence="1">Uncharacterized protein</fullName>
    </submittedName>
</protein>
<proteinExistence type="predicted"/>
<comment type="caution">
    <text evidence="1">The sequence shown here is derived from an EMBL/GenBank/DDBJ whole genome shotgun (WGS) entry which is preliminary data.</text>
</comment>
<dbReference type="EMBL" id="JAKOGI010000111">
    <property type="protein sequence ID" value="KAJ8443844.1"/>
    <property type="molecule type" value="Genomic_DNA"/>
</dbReference>
<accession>A0A9Q1KJ79</accession>
<dbReference type="Proteomes" id="UP001153076">
    <property type="component" value="Unassembled WGS sequence"/>
</dbReference>
<gene>
    <name evidence="1" type="ORF">Cgig2_010308</name>
</gene>
<evidence type="ECO:0000313" key="1">
    <source>
        <dbReference type="EMBL" id="KAJ8443844.1"/>
    </source>
</evidence>
<reference evidence="1" key="1">
    <citation type="submission" date="2022-04" db="EMBL/GenBank/DDBJ databases">
        <title>Carnegiea gigantea Genome sequencing and assembly v2.</title>
        <authorList>
            <person name="Copetti D."/>
            <person name="Sanderson M.J."/>
            <person name="Burquez A."/>
            <person name="Wojciechowski M.F."/>
        </authorList>
    </citation>
    <scope>NUCLEOTIDE SEQUENCE</scope>
    <source>
        <strain evidence="1">SGP5-SGP5p</strain>
        <tissue evidence="1">Aerial part</tissue>
    </source>
</reference>
<dbReference type="AlphaFoldDB" id="A0A9Q1KJ79"/>
<sequence>MATMEDDYVPIEVDSNRDEEVAEIDSMPVQKKTATVQAGTYKSVVDGKPFKCQRKLTSNVWEHYEFLQPSKDDIKYENSFGPWMKVELKAISLVFVAYEEKLDALRKTTKLASPLMEVKRGVEVEGLGDAMEKTREEIILRGKGIPLSDPKWGKYISKRRCPFYGKRSL</sequence>
<evidence type="ECO:0000313" key="2">
    <source>
        <dbReference type="Proteomes" id="UP001153076"/>
    </source>
</evidence>
<organism evidence="1 2">
    <name type="scientific">Carnegiea gigantea</name>
    <dbReference type="NCBI Taxonomy" id="171969"/>
    <lineage>
        <taxon>Eukaryota</taxon>
        <taxon>Viridiplantae</taxon>
        <taxon>Streptophyta</taxon>
        <taxon>Embryophyta</taxon>
        <taxon>Tracheophyta</taxon>
        <taxon>Spermatophyta</taxon>
        <taxon>Magnoliopsida</taxon>
        <taxon>eudicotyledons</taxon>
        <taxon>Gunneridae</taxon>
        <taxon>Pentapetalae</taxon>
        <taxon>Caryophyllales</taxon>
        <taxon>Cactineae</taxon>
        <taxon>Cactaceae</taxon>
        <taxon>Cactoideae</taxon>
        <taxon>Echinocereeae</taxon>
        <taxon>Carnegiea</taxon>
    </lineage>
</organism>
<name>A0A9Q1KJ79_9CARY</name>
<keyword evidence="2" id="KW-1185">Reference proteome</keyword>